<dbReference type="InterPro" id="IPR001088">
    <property type="entry name" value="Glyco_hydro_4"/>
</dbReference>
<feature type="domain" description="Glycosyl hydrolase family 4 C-terminal" evidence="11">
    <location>
        <begin position="196"/>
        <end position="411"/>
    </location>
</feature>
<dbReference type="InterPro" id="IPR015955">
    <property type="entry name" value="Lactate_DH/Glyco_Ohase_4_C"/>
</dbReference>
<dbReference type="EMBL" id="QKOX01000003">
    <property type="protein sequence ID" value="RWT25160.1"/>
    <property type="molecule type" value="Genomic_DNA"/>
</dbReference>
<dbReference type="Pfam" id="PF11975">
    <property type="entry name" value="Glyco_hydro_4C"/>
    <property type="match status" value="1"/>
</dbReference>
<feature type="site" description="Increases basicity of active site Tyr" evidence="9">
    <location>
        <position position="111"/>
    </location>
</feature>
<dbReference type="GO" id="GO:0016616">
    <property type="term" value="F:oxidoreductase activity, acting on the CH-OH group of donors, NAD or NADP as acceptor"/>
    <property type="evidence" value="ECO:0007669"/>
    <property type="project" value="InterPro"/>
</dbReference>
<name>A0A443VSM6_RAOPL</name>
<dbReference type="Proteomes" id="UP000288843">
    <property type="component" value="Unassembled WGS sequence"/>
</dbReference>
<evidence type="ECO:0000256" key="1">
    <source>
        <dbReference type="ARBA" id="ARBA00010141"/>
    </source>
</evidence>
<dbReference type="CDD" id="cd05296">
    <property type="entry name" value="GH4_P_beta_glucosidase"/>
    <property type="match status" value="1"/>
</dbReference>
<keyword evidence="8" id="KW-0533">Nickel</keyword>
<evidence type="ECO:0000256" key="2">
    <source>
        <dbReference type="ARBA" id="ARBA00022723"/>
    </source>
</evidence>
<dbReference type="GO" id="GO:0005975">
    <property type="term" value="P:carbohydrate metabolic process"/>
    <property type="evidence" value="ECO:0007669"/>
    <property type="project" value="InterPro"/>
</dbReference>
<keyword evidence="3 10" id="KW-0378">Hydrolase</keyword>
<comment type="cofactor">
    <cofactor evidence="10">
        <name>NAD(+)</name>
        <dbReference type="ChEBI" id="CHEBI:57540"/>
    </cofactor>
    <text evidence="10">Binds 1 NAD(+) per subunit.</text>
</comment>
<keyword evidence="2 8" id="KW-0479">Metal-binding</keyword>
<evidence type="ECO:0000313" key="12">
    <source>
        <dbReference type="EMBL" id="RWT25160.1"/>
    </source>
</evidence>
<keyword evidence="6 10" id="KW-0326">Glycosidase</keyword>
<evidence type="ECO:0000256" key="3">
    <source>
        <dbReference type="ARBA" id="ARBA00022801"/>
    </source>
</evidence>
<comment type="similarity">
    <text evidence="1 10">Belongs to the glycosyl hydrolase 4 family.</text>
</comment>
<dbReference type="AlphaFoldDB" id="A0A443VSM6"/>
<dbReference type="Pfam" id="PF02056">
    <property type="entry name" value="Glyco_hydro_4"/>
    <property type="match status" value="1"/>
</dbReference>
<dbReference type="GO" id="GO:0046872">
    <property type="term" value="F:metal ion binding"/>
    <property type="evidence" value="ECO:0007669"/>
    <property type="project" value="UniProtKB-KW"/>
</dbReference>
<dbReference type="PROSITE" id="PS01324">
    <property type="entry name" value="GLYCOSYL_HYDROL_F4"/>
    <property type="match status" value="1"/>
</dbReference>
<evidence type="ECO:0000256" key="4">
    <source>
        <dbReference type="ARBA" id="ARBA00023027"/>
    </source>
</evidence>
<protein>
    <submittedName>
        <fullName evidence="12">6-phospho-beta-glucosidase</fullName>
    </submittedName>
</protein>
<feature type="binding site" evidence="8">
    <location>
        <position position="201"/>
    </location>
    <ligand>
        <name>Mn(2+)</name>
        <dbReference type="ChEBI" id="CHEBI:29035"/>
    </ligand>
</feature>
<feature type="binding site" evidence="7">
    <location>
        <position position="95"/>
    </location>
    <ligand>
        <name>substrate</name>
    </ligand>
</feature>
<evidence type="ECO:0000256" key="10">
    <source>
        <dbReference type="RuleBase" id="RU361152"/>
    </source>
</evidence>
<evidence type="ECO:0000256" key="7">
    <source>
        <dbReference type="PIRSR" id="PIRSR601088-2"/>
    </source>
</evidence>
<dbReference type="RefSeq" id="WP_032693560.1">
    <property type="nucleotide sequence ID" value="NZ_CP174427.1"/>
</dbReference>
<dbReference type="InterPro" id="IPR036291">
    <property type="entry name" value="NAD(P)-bd_dom_sf"/>
</dbReference>
<dbReference type="InterPro" id="IPR022616">
    <property type="entry name" value="Glyco_hydro_4_C"/>
</dbReference>
<keyword evidence="5 8" id="KW-0464">Manganese</keyword>
<dbReference type="PANTHER" id="PTHR32092">
    <property type="entry name" value="6-PHOSPHO-BETA-GLUCOSIDASE-RELATED"/>
    <property type="match status" value="1"/>
</dbReference>
<feature type="binding site" evidence="7">
    <location>
        <position position="149"/>
    </location>
    <ligand>
        <name>substrate</name>
    </ligand>
</feature>
<evidence type="ECO:0000256" key="5">
    <source>
        <dbReference type="ARBA" id="ARBA00023211"/>
    </source>
</evidence>
<evidence type="ECO:0000313" key="13">
    <source>
        <dbReference type="Proteomes" id="UP000288843"/>
    </source>
</evidence>
<evidence type="ECO:0000256" key="9">
    <source>
        <dbReference type="PIRSR" id="PIRSR601088-4"/>
    </source>
</evidence>
<dbReference type="SUPFAM" id="SSF56327">
    <property type="entry name" value="LDH C-terminal domain-like"/>
    <property type="match status" value="1"/>
</dbReference>
<gene>
    <name evidence="12" type="ORF">DN603_03395</name>
</gene>
<comment type="caution">
    <text evidence="12">The sequence shown here is derived from an EMBL/GenBank/DDBJ whole genome shotgun (WGS) entry which is preliminary data.</text>
</comment>
<proteinExistence type="inferred from homology"/>
<dbReference type="GO" id="GO:0004553">
    <property type="term" value="F:hydrolase activity, hydrolyzing O-glycosyl compounds"/>
    <property type="evidence" value="ECO:0007669"/>
    <property type="project" value="InterPro"/>
</dbReference>
<keyword evidence="8" id="KW-0170">Cobalt</keyword>
<accession>A0A443VSM6</accession>
<evidence type="ECO:0000259" key="11">
    <source>
        <dbReference type="Pfam" id="PF11975"/>
    </source>
</evidence>
<reference evidence="12 13" key="1">
    <citation type="submission" date="2018-06" db="EMBL/GenBank/DDBJ databases">
        <title>Carbapenemase-producing Enterobacteriaceae present in wastewater treatment plant effluent and nearby surface waters in the US.</title>
        <authorList>
            <person name="Mathys D.A."/>
            <person name="Mollenkopf D.F."/>
            <person name="Feicht S.M."/>
            <person name="Adams R.J."/>
            <person name="Albers A.L."/>
            <person name="Stuever D.M."/>
            <person name="Daniels J.B."/>
            <person name="Wittum T.E."/>
        </authorList>
    </citation>
    <scope>NUCLEOTIDE SEQUENCE [LARGE SCALE GENOMIC DNA]</scope>
    <source>
        <strain evidence="12 13">GEO_47_Down_B</strain>
    </source>
</reference>
<dbReference type="Gene3D" id="3.90.110.10">
    <property type="entry name" value="Lactate dehydrogenase/glycoside hydrolase, family 4, C-terminal"/>
    <property type="match status" value="1"/>
</dbReference>
<dbReference type="PRINTS" id="PR00732">
    <property type="entry name" value="GLHYDRLASE4"/>
</dbReference>
<organism evidence="12 13">
    <name type="scientific">Raoultella planticola</name>
    <name type="common">Klebsiella planticola</name>
    <dbReference type="NCBI Taxonomy" id="575"/>
    <lineage>
        <taxon>Bacteria</taxon>
        <taxon>Pseudomonadati</taxon>
        <taxon>Pseudomonadota</taxon>
        <taxon>Gammaproteobacteria</taxon>
        <taxon>Enterobacterales</taxon>
        <taxon>Enterobacteriaceae</taxon>
        <taxon>Klebsiella/Raoultella group</taxon>
        <taxon>Raoultella</taxon>
    </lineage>
</organism>
<dbReference type="SUPFAM" id="SSF51735">
    <property type="entry name" value="NAD(P)-binding Rossmann-fold domains"/>
    <property type="match status" value="1"/>
</dbReference>
<dbReference type="PANTHER" id="PTHR32092:SF5">
    <property type="entry name" value="6-PHOSPHO-BETA-GLUCOSIDASE"/>
    <property type="match status" value="1"/>
</dbReference>
<sequence length="439" mass="49146">MKGLKLVVIGAGSSYTPELMEGIIKRQNEFPIRELWLVDIEDGREKMAIIAGLTRRMLEKNGLDIPVYETLDRTEALLGADFVCSQFRAGCLEARISDERISLKYDMIGQETNGLGGFANACRTIPIALAIAKEMEQLCPDAWLLNFTNPSGMVTEAILKYSKVKTVGLCNVPVIMQKGIASALGVSDINEFIMQVAGLNHFIFARHIFHEGKDKLPQVIELISEGNDPLVPKNIPPFKWPDRLLANMGMIPCPYLRYYYMSDDMYRQELGEAQGEGTRGEIVKELERELFEIYRNPELAEKPKALEGRGGQYYSDAACELMSAIYNDKRIIMHVNTRNDGAIAGLPDDCAVEVSSMITRSGPIPLNVEPFPEDVLRLIQLMKSFEQLTIEAAISGNRYTAWRALVINPLVKSGQLLENALDEVIEHNKALMPAFQRNK</sequence>
<keyword evidence="4 10" id="KW-0520">NAD</keyword>
<feature type="binding site" evidence="8">
    <location>
        <position position="170"/>
    </location>
    <ligand>
        <name>Mn(2+)</name>
        <dbReference type="ChEBI" id="CHEBI:29035"/>
    </ligand>
</feature>
<evidence type="ECO:0000256" key="8">
    <source>
        <dbReference type="PIRSR" id="PIRSR601088-3"/>
    </source>
</evidence>
<evidence type="ECO:0000256" key="6">
    <source>
        <dbReference type="ARBA" id="ARBA00023295"/>
    </source>
</evidence>
<keyword evidence="8" id="KW-0408">Iron</keyword>
<dbReference type="GeneID" id="66559018"/>
<dbReference type="InterPro" id="IPR019802">
    <property type="entry name" value="GlycHydrolase_4_CS"/>
</dbReference>
<dbReference type="Gene3D" id="3.40.50.720">
    <property type="entry name" value="NAD(P)-binding Rossmann-like Domain"/>
    <property type="match status" value="1"/>
</dbReference>